<dbReference type="Gene3D" id="1.20.5.1930">
    <property type="match status" value="1"/>
</dbReference>
<evidence type="ECO:0000256" key="3">
    <source>
        <dbReference type="ARBA" id="ARBA00022553"/>
    </source>
</evidence>
<keyword evidence="9" id="KW-0812">Transmembrane</keyword>
<name>A0ABW8ARK7_9ACTN</name>
<keyword evidence="8" id="KW-0902">Two-component regulatory system</keyword>
<evidence type="ECO:0000256" key="1">
    <source>
        <dbReference type="ARBA" id="ARBA00000085"/>
    </source>
</evidence>
<feature type="transmembrane region" description="Helical" evidence="9">
    <location>
        <begin position="189"/>
        <end position="214"/>
    </location>
</feature>
<organism evidence="11 12">
    <name type="scientific">Spongisporangium articulatum</name>
    <dbReference type="NCBI Taxonomy" id="3362603"/>
    <lineage>
        <taxon>Bacteria</taxon>
        <taxon>Bacillati</taxon>
        <taxon>Actinomycetota</taxon>
        <taxon>Actinomycetes</taxon>
        <taxon>Kineosporiales</taxon>
        <taxon>Kineosporiaceae</taxon>
        <taxon>Spongisporangium</taxon>
    </lineage>
</organism>
<dbReference type="SUPFAM" id="SSF55874">
    <property type="entry name" value="ATPase domain of HSP90 chaperone/DNA topoisomerase II/histidine kinase"/>
    <property type="match status" value="1"/>
</dbReference>
<evidence type="ECO:0000256" key="4">
    <source>
        <dbReference type="ARBA" id="ARBA00022679"/>
    </source>
</evidence>
<dbReference type="RefSeq" id="WP_398282296.1">
    <property type="nucleotide sequence ID" value="NZ_JBITLV010000005.1"/>
</dbReference>
<keyword evidence="6 11" id="KW-0418">Kinase</keyword>
<feature type="transmembrane region" description="Helical" evidence="9">
    <location>
        <begin position="220"/>
        <end position="237"/>
    </location>
</feature>
<feature type="transmembrane region" description="Helical" evidence="9">
    <location>
        <begin position="133"/>
        <end position="153"/>
    </location>
</feature>
<keyword evidence="3" id="KW-0597">Phosphoprotein</keyword>
<keyword evidence="7" id="KW-0067">ATP-binding</keyword>
<reference evidence="11 12" key="1">
    <citation type="submission" date="2024-10" db="EMBL/GenBank/DDBJ databases">
        <title>The Natural Products Discovery Center: Release of the First 8490 Sequenced Strains for Exploring Actinobacteria Biosynthetic Diversity.</title>
        <authorList>
            <person name="Kalkreuter E."/>
            <person name="Kautsar S.A."/>
            <person name="Yang D."/>
            <person name="Bader C.D."/>
            <person name="Teijaro C.N."/>
            <person name="Fluegel L."/>
            <person name="Davis C.M."/>
            <person name="Simpson J.R."/>
            <person name="Lauterbach L."/>
            <person name="Steele A.D."/>
            <person name="Gui C."/>
            <person name="Meng S."/>
            <person name="Li G."/>
            <person name="Viehrig K."/>
            <person name="Ye F."/>
            <person name="Su P."/>
            <person name="Kiefer A.F."/>
            <person name="Nichols A."/>
            <person name="Cepeda A.J."/>
            <person name="Yan W."/>
            <person name="Fan B."/>
            <person name="Jiang Y."/>
            <person name="Adhikari A."/>
            <person name="Zheng C.-J."/>
            <person name="Schuster L."/>
            <person name="Cowan T.M."/>
            <person name="Smanski M.J."/>
            <person name="Chevrette M.G."/>
            <person name="De Carvalho L.P.S."/>
            <person name="Shen B."/>
        </authorList>
    </citation>
    <scope>NUCLEOTIDE SEQUENCE [LARGE SCALE GENOMIC DNA]</scope>
    <source>
        <strain evidence="11 12">NPDC049639</strain>
    </source>
</reference>
<evidence type="ECO:0000256" key="5">
    <source>
        <dbReference type="ARBA" id="ARBA00022741"/>
    </source>
</evidence>
<comment type="catalytic activity">
    <reaction evidence="1">
        <text>ATP + protein L-histidine = ADP + protein N-phospho-L-histidine.</text>
        <dbReference type="EC" id="2.7.13.3"/>
    </reaction>
</comment>
<keyword evidence="5" id="KW-0547">Nucleotide-binding</keyword>
<protein>
    <recommendedName>
        <fullName evidence="2">histidine kinase</fullName>
        <ecNumber evidence="2">2.7.13.3</ecNumber>
    </recommendedName>
</protein>
<evidence type="ECO:0000256" key="2">
    <source>
        <dbReference type="ARBA" id="ARBA00012438"/>
    </source>
</evidence>
<evidence type="ECO:0000313" key="12">
    <source>
        <dbReference type="Proteomes" id="UP001612915"/>
    </source>
</evidence>
<dbReference type="EMBL" id="JBITLV010000005">
    <property type="protein sequence ID" value="MFI7588517.1"/>
    <property type="molecule type" value="Genomic_DNA"/>
</dbReference>
<keyword evidence="4" id="KW-0808">Transferase</keyword>
<dbReference type="EC" id="2.7.13.3" evidence="2"/>
<evidence type="ECO:0000256" key="6">
    <source>
        <dbReference type="ARBA" id="ARBA00022777"/>
    </source>
</evidence>
<dbReference type="Pfam" id="PF07730">
    <property type="entry name" value="HisKA_3"/>
    <property type="match status" value="1"/>
</dbReference>
<evidence type="ECO:0000259" key="10">
    <source>
        <dbReference type="Pfam" id="PF07730"/>
    </source>
</evidence>
<evidence type="ECO:0000313" key="11">
    <source>
        <dbReference type="EMBL" id="MFI7588517.1"/>
    </source>
</evidence>
<feature type="transmembrane region" description="Helical" evidence="9">
    <location>
        <begin position="159"/>
        <end position="177"/>
    </location>
</feature>
<keyword evidence="9" id="KW-1133">Transmembrane helix</keyword>
<proteinExistence type="predicted"/>
<dbReference type="GO" id="GO:0016301">
    <property type="term" value="F:kinase activity"/>
    <property type="evidence" value="ECO:0007669"/>
    <property type="project" value="UniProtKB-KW"/>
</dbReference>
<comment type="caution">
    <text evidence="11">The sequence shown here is derived from an EMBL/GenBank/DDBJ whole genome shotgun (WGS) entry which is preliminary data.</text>
</comment>
<evidence type="ECO:0000256" key="7">
    <source>
        <dbReference type="ARBA" id="ARBA00022840"/>
    </source>
</evidence>
<feature type="transmembrane region" description="Helical" evidence="9">
    <location>
        <begin position="33"/>
        <end position="51"/>
    </location>
</feature>
<gene>
    <name evidence="11" type="ORF">ACIB24_15715</name>
</gene>
<dbReference type="PANTHER" id="PTHR24421:SF10">
    <property type="entry name" value="NITRATE_NITRITE SENSOR PROTEIN NARQ"/>
    <property type="match status" value="1"/>
</dbReference>
<keyword evidence="12" id="KW-1185">Reference proteome</keyword>
<evidence type="ECO:0000256" key="9">
    <source>
        <dbReference type="SAM" id="Phobius"/>
    </source>
</evidence>
<dbReference type="InterPro" id="IPR036890">
    <property type="entry name" value="HATPase_C_sf"/>
</dbReference>
<dbReference type="InterPro" id="IPR050482">
    <property type="entry name" value="Sensor_HK_TwoCompSys"/>
</dbReference>
<dbReference type="InterPro" id="IPR011712">
    <property type="entry name" value="Sig_transdc_His_kin_sub3_dim/P"/>
</dbReference>
<keyword evidence="9" id="KW-0472">Membrane</keyword>
<dbReference type="PANTHER" id="PTHR24421">
    <property type="entry name" value="NITRATE/NITRITE SENSOR PROTEIN NARX-RELATED"/>
    <property type="match status" value="1"/>
</dbReference>
<dbReference type="Gene3D" id="3.30.565.10">
    <property type="entry name" value="Histidine kinase-like ATPase, C-terminal domain"/>
    <property type="match status" value="1"/>
</dbReference>
<sequence>MTTLAASAFVGGGLVTLLGTLLALRTPARASGVLFAPAGVVMGATGAWTAHGVSGTQVAIATMQVAALAAMAYPRLDFPDPATWAAALVVVAVPPVALAVGGASATTAWLCVVLLPATQVWWRLEAGQQTRPLLWLLTPMVVLTLAGGLVVLLGSDRALAVFLPAVALLPLAAWVGLAQPQVVDLRGVASMLAVNITAALGFFAALSLVSTLWAATTGSAMTLVELAVVAVGGSFLLEPLRRQLRLVGDDLLFGTRPDPLSAAGSLAGDIGADPVDAVEAVRSSLVLPYVALTVEGAPVTESGQLTDHLTSLPLSLDGQPVGELVVGLRAGDLRLPAADVKVLQLTGPLLAQTARAHALARHLQEAREAAATAREDERFRLRRDLHDGLGPRLAAIAFRVGAAQLKLAPEESRVAEHLARVRAEAVAAIREIRELVYGMRPPALDEVGLLEAIRLRADELRTPGGDPLRVELVAADLGDLPAAVEVAAYRIVVEALTNAARHSGCDHASARLVRHAAALVLEVRDGGTEAGEVGEWRPGVGIASMRERAQELGGTFSAADGVVRAELPLAS</sequence>
<feature type="domain" description="Signal transduction histidine kinase subgroup 3 dimerisation and phosphoacceptor" evidence="10">
    <location>
        <begin position="377"/>
        <end position="444"/>
    </location>
</feature>
<dbReference type="Proteomes" id="UP001612915">
    <property type="component" value="Unassembled WGS sequence"/>
</dbReference>
<feature type="transmembrane region" description="Helical" evidence="9">
    <location>
        <begin position="82"/>
        <end position="112"/>
    </location>
</feature>
<dbReference type="CDD" id="cd16917">
    <property type="entry name" value="HATPase_UhpB-NarQ-NarX-like"/>
    <property type="match status" value="1"/>
</dbReference>
<accession>A0ABW8ARK7</accession>
<evidence type="ECO:0000256" key="8">
    <source>
        <dbReference type="ARBA" id="ARBA00023012"/>
    </source>
</evidence>